<feature type="domain" description="ThuA-like" evidence="6">
    <location>
        <begin position="39"/>
        <end position="232"/>
    </location>
</feature>
<dbReference type="InterPro" id="IPR029010">
    <property type="entry name" value="ThuA-like"/>
</dbReference>
<dbReference type="PROSITE" id="PS51257">
    <property type="entry name" value="PROKAR_LIPOPROTEIN"/>
    <property type="match status" value="1"/>
</dbReference>
<dbReference type="InterPro" id="IPR011041">
    <property type="entry name" value="Quinoprot_gluc/sorb_DH_b-prop"/>
</dbReference>
<dbReference type="NCBIfam" id="TIGR02604">
    <property type="entry name" value="Piru_Ver_Nterm"/>
    <property type="match status" value="1"/>
</dbReference>
<dbReference type="SUPFAM" id="SSF50952">
    <property type="entry name" value="Soluble quinoprotein glucose dehydrogenase"/>
    <property type="match status" value="1"/>
</dbReference>
<proteinExistence type="predicted"/>
<evidence type="ECO:0000256" key="1">
    <source>
        <dbReference type="ARBA" id="ARBA00022448"/>
    </source>
</evidence>
<dbReference type="SUPFAM" id="SSF48371">
    <property type="entry name" value="ARM repeat"/>
    <property type="match status" value="1"/>
</dbReference>
<evidence type="ECO:0000256" key="4">
    <source>
        <dbReference type="ARBA" id="ARBA00023008"/>
    </source>
</evidence>
<dbReference type="PANTHER" id="PTHR33546">
    <property type="entry name" value="LARGE, MULTIFUNCTIONAL SECRETED PROTEIN-RELATED"/>
    <property type="match status" value="1"/>
</dbReference>
<organism evidence="8 9">
    <name type="scientific">Negadavirga shengliensis</name>
    <dbReference type="NCBI Taxonomy" id="1389218"/>
    <lineage>
        <taxon>Bacteria</taxon>
        <taxon>Pseudomonadati</taxon>
        <taxon>Bacteroidota</taxon>
        <taxon>Cytophagia</taxon>
        <taxon>Cytophagales</taxon>
        <taxon>Cyclobacteriaceae</taxon>
        <taxon>Negadavirga</taxon>
    </lineage>
</organism>
<dbReference type="Pfam" id="PF23500">
    <property type="entry name" value="DUF7133"/>
    <property type="match status" value="1"/>
</dbReference>
<evidence type="ECO:0000313" key="8">
    <source>
        <dbReference type="EMBL" id="MFC4871703.1"/>
    </source>
</evidence>
<accession>A0ABV9SZP5</accession>
<dbReference type="InterPro" id="IPR029062">
    <property type="entry name" value="Class_I_gatase-like"/>
</dbReference>
<dbReference type="InterPro" id="IPR013320">
    <property type="entry name" value="ConA-like_dom_sf"/>
</dbReference>
<reference evidence="9" key="1">
    <citation type="journal article" date="2019" name="Int. J. Syst. Evol. Microbiol.">
        <title>The Global Catalogue of Microorganisms (GCM) 10K type strain sequencing project: providing services to taxonomists for standard genome sequencing and annotation.</title>
        <authorList>
            <consortium name="The Broad Institute Genomics Platform"/>
            <consortium name="The Broad Institute Genome Sequencing Center for Infectious Disease"/>
            <person name="Wu L."/>
            <person name="Ma J."/>
        </authorList>
    </citation>
    <scope>NUCLEOTIDE SEQUENCE [LARGE SCALE GENOMIC DNA]</scope>
    <source>
        <strain evidence="9">CGMCC 4.7466</strain>
    </source>
</reference>
<comment type="caution">
    <text evidence="8">The sequence shown here is derived from an EMBL/GenBank/DDBJ whole genome shotgun (WGS) entry which is preliminary data.</text>
</comment>
<evidence type="ECO:0000259" key="5">
    <source>
        <dbReference type="Pfam" id="PF00127"/>
    </source>
</evidence>
<dbReference type="Gene3D" id="3.40.50.880">
    <property type="match status" value="1"/>
</dbReference>
<keyword evidence="4" id="KW-0186">Copper</keyword>
<sequence>MKNITLVLCTLLLICACGDKSSQYGLSDGPRRVEILFLGHESQHHDSEKLMPLLARPLFQKGINLTYTADPDDLHRDNLRNYDGVMIYANHDEITREQEKALKDYVEGGGALLPIHSASFCFRNSDWFVETVGGQFKSHGTGDFTVDIIKADHPVMSGINEFETWDETYVHSHINPDMTILMERVEGDHREPWTWVRTQGKGRVFYTAYGHDERTWNQPEFHNLVANGVMWAVGEKVAQQVADYAIPQPVFEDAEIPNYEKRNPAPRYQLPMSPEESMKLVQVPVGFELQLFASEPDIVNPMAMAWDDEGRLYVIETEDYPNEVREEGGRDKIKILEDTNGDGKADKITVFADNLNIPTSMVFINGGLLVSMAPDFVFFKDTNGDGKADLRETVITGWGKSDTHAGPSNLRYGFDNKVWGVLGYSGFKGTIDGQEFSFSQGVYRFDPNGKNFEFLGNTSNNTWGLGFSEDFNVFISTANGQHSAYLAMPNKYVRRPVIGGSVNAVHGIDSHYDMPHLTPFLRQVDWHGGYTAAAGHHFYTARNFPKSYWNRVAFVAEPTGRVLHNAIIEKDGSGFTEKNGFNILASSDEWFSPVHAEVGPDGALWVADWYNFIIQHNPTPKGFENGPGNAYINPLRDAKHGRIYRLVYKGNNDYKTLKIDKTKNRDLIAGLKSDNMFWRMTAQRLIVETQNTSIVNDLLKLVDDRSVDEIGLNNPAVHALWALHGIGALDGGNADAMRVVTNALNHPAAGVRKNALMVLPRNEHTLQAVIDAGVLKDPDLNTRKAAFLALADMPPSSAASKLLYEASLENENSEDDYLPQAVFAAVLTHPQSFDEQLAQLNSVNKPDSLMNLAEKIAKGMVSEQYSLDRRSSIPFPPDVREKEINIQATVSKADEPLEGIITAQGGKQNGYVLYIQDNTIHWLVKQEGKSYQLHSGRNLPSDQFTIQASLLDGGDMALKINGNTVATGKAGGLFSKELSPDRVRIGHDNMGENQVGDYANWFNFKGRLSGRDSYLSLRKPGDQGFEALADKNAGEESSPASGTVTVKMGVIQHEMKFDKPTFTVKAGQQVTIDFENKDFMQHNMVIGQQGSLETIGKAADELARDPKGADMNYVPKIPEIIAATQLVNPEASESLVFKAPDTPGEYPYICTVPGHWRIMNGVMIVE</sequence>
<protein>
    <submittedName>
        <fullName evidence="8">PVC-type heme-binding CxxCH protein</fullName>
    </submittedName>
</protein>
<dbReference type="InterPro" id="IPR028871">
    <property type="entry name" value="BlueCu_1_BS"/>
</dbReference>
<dbReference type="InterPro" id="IPR016024">
    <property type="entry name" value="ARM-type_fold"/>
</dbReference>
<dbReference type="PANTHER" id="PTHR33546:SF1">
    <property type="entry name" value="LARGE, MULTIFUNCTIONAL SECRETED PROTEIN"/>
    <property type="match status" value="1"/>
</dbReference>
<dbReference type="Gene3D" id="2.60.40.420">
    <property type="entry name" value="Cupredoxins - blue copper proteins"/>
    <property type="match status" value="1"/>
</dbReference>
<dbReference type="RefSeq" id="WP_377063429.1">
    <property type="nucleotide sequence ID" value="NZ_JBHSJJ010000004.1"/>
</dbReference>
<evidence type="ECO:0000256" key="2">
    <source>
        <dbReference type="ARBA" id="ARBA00022723"/>
    </source>
</evidence>
<dbReference type="InterPro" id="IPR055557">
    <property type="entry name" value="DUF7133"/>
</dbReference>
<dbReference type="Gene3D" id="2.120.10.30">
    <property type="entry name" value="TolB, C-terminal domain"/>
    <property type="match status" value="1"/>
</dbReference>
<evidence type="ECO:0000259" key="7">
    <source>
        <dbReference type="Pfam" id="PF23500"/>
    </source>
</evidence>
<gene>
    <name evidence="8" type="ORF">ACFPFU_08405</name>
</gene>
<dbReference type="Proteomes" id="UP001595818">
    <property type="component" value="Unassembled WGS sequence"/>
</dbReference>
<evidence type="ECO:0000256" key="3">
    <source>
        <dbReference type="ARBA" id="ARBA00022982"/>
    </source>
</evidence>
<keyword evidence="9" id="KW-1185">Reference proteome</keyword>
<dbReference type="InterPro" id="IPR008972">
    <property type="entry name" value="Cupredoxin"/>
</dbReference>
<dbReference type="SUPFAM" id="SSF49899">
    <property type="entry name" value="Concanavalin A-like lectins/glucanases"/>
    <property type="match status" value="1"/>
</dbReference>
<name>A0ABV9SZP5_9BACT</name>
<dbReference type="SUPFAM" id="SSF52317">
    <property type="entry name" value="Class I glutamine amidotransferase-like"/>
    <property type="match status" value="1"/>
</dbReference>
<evidence type="ECO:0000313" key="9">
    <source>
        <dbReference type="Proteomes" id="UP001595818"/>
    </source>
</evidence>
<dbReference type="InterPro" id="IPR011989">
    <property type="entry name" value="ARM-like"/>
</dbReference>
<feature type="domain" description="DUF7133" evidence="7">
    <location>
        <begin position="273"/>
        <end position="649"/>
    </location>
</feature>
<evidence type="ECO:0000259" key="6">
    <source>
        <dbReference type="Pfam" id="PF06283"/>
    </source>
</evidence>
<keyword evidence="2" id="KW-0479">Metal-binding</keyword>
<dbReference type="SUPFAM" id="SSF49503">
    <property type="entry name" value="Cupredoxins"/>
    <property type="match status" value="1"/>
</dbReference>
<dbReference type="EMBL" id="JBHSJJ010000004">
    <property type="protein sequence ID" value="MFC4871703.1"/>
    <property type="molecule type" value="Genomic_DNA"/>
</dbReference>
<dbReference type="InterPro" id="IPR011042">
    <property type="entry name" value="6-blade_b-propeller_TolB-like"/>
</dbReference>
<dbReference type="Pfam" id="PF06283">
    <property type="entry name" value="ThuA"/>
    <property type="match status" value="1"/>
</dbReference>
<dbReference type="CDD" id="cd04233">
    <property type="entry name" value="Auracyanin"/>
    <property type="match status" value="1"/>
</dbReference>
<dbReference type="InterPro" id="IPR000923">
    <property type="entry name" value="BlueCu_1"/>
</dbReference>
<keyword evidence="1" id="KW-0813">Transport</keyword>
<dbReference type="InterPro" id="IPR013428">
    <property type="entry name" value="Membrane-bound_put_N"/>
</dbReference>
<dbReference type="Pfam" id="PF00127">
    <property type="entry name" value="Copper-bind"/>
    <property type="match status" value="1"/>
</dbReference>
<feature type="domain" description="Blue (type 1) copper" evidence="5">
    <location>
        <begin position="1045"/>
        <end position="1166"/>
    </location>
</feature>
<keyword evidence="3" id="KW-0249">Electron transport</keyword>
<dbReference type="PROSITE" id="PS00196">
    <property type="entry name" value="COPPER_BLUE"/>
    <property type="match status" value="1"/>
</dbReference>
<dbReference type="Gene3D" id="1.25.10.10">
    <property type="entry name" value="Leucine-rich Repeat Variant"/>
    <property type="match status" value="1"/>
</dbReference>